<name>A0A0F9CIE7_9ZZZZ</name>
<sequence length="43" mass="4458">KLDTLIRANGKAGGGVTRGQLFMGAAIVTGLFGLIETLIAVWK</sequence>
<evidence type="ECO:0000256" key="1">
    <source>
        <dbReference type="SAM" id="Phobius"/>
    </source>
</evidence>
<feature type="transmembrane region" description="Helical" evidence="1">
    <location>
        <begin position="21"/>
        <end position="42"/>
    </location>
</feature>
<proteinExistence type="predicted"/>
<feature type="non-terminal residue" evidence="2">
    <location>
        <position position="1"/>
    </location>
</feature>
<keyword evidence="1" id="KW-0812">Transmembrane</keyword>
<dbReference type="EMBL" id="LAZR01044097">
    <property type="protein sequence ID" value="KKL05481.1"/>
    <property type="molecule type" value="Genomic_DNA"/>
</dbReference>
<protein>
    <submittedName>
        <fullName evidence="2">Uncharacterized protein</fullName>
    </submittedName>
</protein>
<dbReference type="AlphaFoldDB" id="A0A0F9CIE7"/>
<organism evidence="2">
    <name type="scientific">marine sediment metagenome</name>
    <dbReference type="NCBI Taxonomy" id="412755"/>
    <lineage>
        <taxon>unclassified sequences</taxon>
        <taxon>metagenomes</taxon>
        <taxon>ecological metagenomes</taxon>
    </lineage>
</organism>
<gene>
    <name evidence="2" type="ORF">LCGC14_2605590</name>
</gene>
<reference evidence="2" key="1">
    <citation type="journal article" date="2015" name="Nature">
        <title>Complex archaea that bridge the gap between prokaryotes and eukaryotes.</title>
        <authorList>
            <person name="Spang A."/>
            <person name="Saw J.H."/>
            <person name="Jorgensen S.L."/>
            <person name="Zaremba-Niedzwiedzka K."/>
            <person name="Martijn J."/>
            <person name="Lind A.E."/>
            <person name="van Eijk R."/>
            <person name="Schleper C."/>
            <person name="Guy L."/>
            <person name="Ettema T.J."/>
        </authorList>
    </citation>
    <scope>NUCLEOTIDE SEQUENCE</scope>
</reference>
<evidence type="ECO:0000313" key="2">
    <source>
        <dbReference type="EMBL" id="KKL05481.1"/>
    </source>
</evidence>
<keyword evidence="1" id="KW-1133">Transmembrane helix</keyword>
<keyword evidence="1" id="KW-0472">Membrane</keyword>
<comment type="caution">
    <text evidence="2">The sequence shown here is derived from an EMBL/GenBank/DDBJ whole genome shotgun (WGS) entry which is preliminary data.</text>
</comment>
<accession>A0A0F9CIE7</accession>